<dbReference type="AlphaFoldDB" id="A0A9D9EJV0"/>
<dbReference type="Pfam" id="PF01758">
    <property type="entry name" value="SBF"/>
    <property type="match status" value="1"/>
</dbReference>
<feature type="transmembrane region" description="Helical" evidence="5">
    <location>
        <begin position="130"/>
        <end position="151"/>
    </location>
</feature>
<accession>A0A9D9EJV0</accession>
<feature type="transmembrane region" description="Helical" evidence="5">
    <location>
        <begin position="171"/>
        <end position="190"/>
    </location>
</feature>
<dbReference type="InterPro" id="IPR038770">
    <property type="entry name" value="Na+/solute_symporter_sf"/>
</dbReference>
<comment type="caution">
    <text evidence="6">The sequence shown here is derived from an EMBL/GenBank/DDBJ whole genome shotgun (WGS) entry which is preliminary data.</text>
</comment>
<keyword evidence="4 5" id="KW-0472">Membrane</keyword>
<protein>
    <submittedName>
        <fullName evidence="6">Transporter</fullName>
    </submittedName>
</protein>
<evidence type="ECO:0000313" key="6">
    <source>
        <dbReference type="EMBL" id="MBO8448849.1"/>
    </source>
</evidence>
<dbReference type="InterPro" id="IPR002657">
    <property type="entry name" value="BilAc:Na_symport/Acr3"/>
</dbReference>
<dbReference type="GO" id="GO:0016020">
    <property type="term" value="C:membrane"/>
    <property type="evidence" value="ECO:0007669"/>
    <property type="project" value="UniProtKB-SubCell"/>
</dbReference>
<reference evidence="6" key="2">
    <citation type="journal article" date="2021" name="PeerJ">
        <title>Extensive microbial diversity within the chicken gut microbiome revealed by metagenomics and culture.</title>
        <authorList>
            <person name="Gilroy R."/>
            <person name="Ravi A."/>
            <person name="Getino M."/>
            <person name="Pursley I."/>
            <person name="Horton D.L."/>
            <person name="Alikhan N.F."/>
            <person name="Baker D."/>
            <person name="Gharbi K."/>
            <person name="Hall N."/>
            <person name="Watson M."/>
            <person name="Adriaenssens E.M."/>
            <person name="Foster-Nyarko E."/>
            <person name="Jarju S."/>
            <person name="Secka A."/>
            <person name="Antonio M."/>
            <person name="Oren A."/>
            <person name="Chaudhuri R.R."/>
            <person name="La Ragione R."/>
            <person name="Hildebrand F."/>
            <person name="Pallen M.J."/>
        </authorList>
    </citation>
    <scope>NUCLEOTIDE SEQUENCE</scope>
    <source>
        <strain evidence="6">20514</strain>
    </source>
</reference>
<feature type="transmembrane region" description="Helical" evidence="5">
    <location>
        <begin position="202"/>
        <end position="223"/>
    </location>
</feature>
<evidence type="ECO:0000256" key="2">
    <source>
        <dbReference type="ARBA" id="ARBA00022692"/>
    </source>
</evidence>
<reference evidence="6" key="1">
    <citation type="submission" date="2020-10" db="EMBL/GenBank/DDBJ databases">
        <authorList>
            <person name="Gilroy R."/>
        </authorList>
    </citation>
    <scope>NUCLEOTIDE SEQUENCE</scope>
    <source>
        <strain evidence="6">20514</strain>
    </source>
</reference>
<keyword evidence="3 5" id="KW-1133">Transmembrane helix</keyword>
<sequence length="318" mass="34975">MLNILKNWTLPLAIAAGILVYVIYDSIPGLAPAGPFLVKTAGVLQPLLLFLMLFLSFCHIEPQDLRPRRWHVWLLLFQSLSFVCLALAMMVLPDFHGKVLIEGAMLCLICPTATAAAVVTGKLGGDMPGLTAYTIIINMATAVLVPVFIPFVHPAEGISFLTASSMILAKVFPLLILPCLAAFLVRYLMPRFHAWLLQFKDLAFYLWSVSLMLAIAMTTRSIVHSTTPAIYLAGLGAVSLLCCAVQFWAGKRIGKRYGASVTAGQALGQKNTVFAIWMGYTFMTPVTSIAGGFYCIWHNLFNSWQLYRARTNPGRQDI</sequence>
<evidence type="ECO:0000256" key="4">
    <source>
        <dbReference type="ARBA" id="ARBA00023136"/>
    </source>
</evidence>
<evidence type="ECO:0000256" key="3">
    <source>
        <dbReference type="ARBA" id="ARBA00022989"/>
    </source>
</evidence>
<keyword evidence="2 5" id="KW-0812">Transmembrane</keyword>
<feature type="transmembrane region" description="Helical" evidence="5">
    <location>
        <begin position="7"/>
        <end position="24"/>
    </location>
</feature>
<evidence type="ECO:0000256" key="5">
    <source>
        <dbReference type="SAM" id="Phobius"/>
    </source>
</evidence>
<feature type="transmembrane region" description="Helical" evidence="5">
    <location>
        <begin position="36"/>
        <end position="60"/>
    </location>
</feature>
<gene>
    <name evidence="6" type="ORF">IAC29_06220</name>
</gene>
<organism evidence="6 7">
    <name type="scientific">Candidatus Cryptobacteroides merdigallinarum</name>
    <dbReference type="NCBI Taxonomy" id="2840770"/>
    <lineage>
        <taxon>Bacteria</taxon>
        <taxon>Pseudomonadati</taxon>
        <taxon>Bacteroidota</taxon>
        <taxon>Bacteroidia</taxon>
        <taxon>Bacteroidales</taxon>
        <taxon>Candidatus Cryptobacteroides</taxon>
    </lineage>
</organism>
<feature type="transmembrane region" description="Helical" evidence="5">
    <location>
        <begin position="229"/>
        <end position="249"/>
    </location>
</feature>
<comment type="subcellular location">
    <subcellularLocation>
        <location evidence="1">Membrane</location>
        <topology evidence="1">Multi-pass membrane protein</topology>
    </subcellularLocation>
</comment>
<feature type="transmembrane region" description="Helical" evidence="5">
    <location>
        <begin position="72"/>
        <end position="93"/>
    </location>
</feature>
<dbReference type="Gene3D" id="1.20.1530.20">
    <property type="match status" value="1"/>
</dbReference>
<dbReference type="EMBL" id="JADIMQ010000088">
    <property type="protein sequence ID" value="MBO8448849.1"/>
    <property type="molecule type" value="Genomic_DNA"/>
</dbReference>
<feature type="transmembrane region" description="Helical" evidence="5">
    <location>
        <begin position="99"/>
        <end position="118"/>
    </location>
</feature>
<proteinExistence type="predicted"/>
<name>A0A9D9EJV0_9BACT</name>
<evidence type="ECO:0000256" key="1">
    <source>
        <dbReference type="ARBA" id="ARBA00004141"/>
    </source>
</evidence>
<dbReference type="Proteomes" id="UP000810252">
    <property type="component" value="Unassembled WGS sequence"/>
</dbReference>
<evidence type="ECO:0000313" key="7">
    <source>
        <dbReference type="Proteomes" id="UP000810252"/>
    </source>
</evidence>